<sequence>MRYTLLAVFAGAAVTLAACSGGSPQGPSTPYVPTPDQTTLLPQSGPAPLKPGASPQAGCPVDNATLEKALAADPAIAAAVQLGKGLTDISCAADFATAHTEGDRATVLFRFDGAQKMWVAVSGAAKNSCESVPTDVRKQLKNCA</sequence>
<proteinExistence type="predicted"/>
<dbReference type="PROSITE" id="PS51257">
    <property type="entry name" value="PROKAR_LIPOPROTEIN"/>
    <property type="match status" value="1"/>
</dbReference>
<accession>A0ABV5LYH6</accession>
<organism evidence="3 4">
    <name type="scientific">Dactylosporangium vinaceum</name>
    <dbReference type="NCBI Taxonomy" id="53362"/>
    <lineage>
        <taxon>Bacteria</taxon>
        <taxon>Bacillati</taxon>
        <taxon>Actinomycetota</taxon>
        <taxon>Actinomycetes</taxon>
        <taxon>Micromonosporales</taxon>
        <taxon>Micromonosporaceae</taxon>
        <taxon>Dactylosporangium</taxon>
    </lineage>
</organism>
<dbReference type="RefSeq" id="WP_223101960.1">
    <property type="nucleotide sequence ID" value="NZ_CP061913.1"/>
</dbReference>
<dbReference type="EMBL" id="JBHMCA010000006">
    <property type="protein sequence ID" value="MFB9441665.1"/>
    <property type="molecule type" value="Genomic_DNA"/>
</dbReference>
<comment type="caution">
    <text evidence="3">The sequence shown here is derived from an EMBL/GenBank/DDBJ whole genome shotgun (WGS) entry which is preliminary data.</text>
</comment>
<feature type="chain" id="PRO_5046633435" description="DUF3558 domain-containing protein" evidence="2">
    <location>
        <begin position="18"/>
        <end position="144"/>
    </location>
</feature>
<evidence type="ECO:0000256" key="1">
    <source>
        <dbReference type="SAM" id="MobiDB-lite"/>
    </source>
</evidence>
<evidence type="ECO:0000256" key="2">
    <source>
        <dbReference type="SAM" id="SignalP"/>
    </source>
</evidence>
<protein>
    <recommendedName>
        <fullName evidence="5">DUF3558 domain-containing protein</fullName>
    </recommendedName>
</protein>
<feature type="signal peptide" evidence="2">
    <location>
        <begin position="1"/>
        <end position="17"/>
    </location>
</feature>
<evidence type="ECO:0000313" key="4">
    <source>
        <dbReference type="Proteomes" id="UP001589608"/>
    </source>
</evidence>
<keyword evidence="4" id="KW-1185">Reference proteome</keyword>
<dbReference type="Proteomes" id="UP001589608">
    <property type="component" value="Unassembled WGS sequence"/>
</dbReference>
<keyword evidence="2" id="KW-0732">Signal</keyword>
<feature type="region of interest" description="Disordered" evidence="1">
    <location>
        <begin position="22"/>
        <end position="57"/>
    </location>
</feature>
<evidence type="ECO:0008006" key="5">
    <source>
        <dbReference type="Google" id="ProtNLM"/>
    </source>
</evidence>
<gene>
    <name evidence="3" type="ORF">ACFFTR_01030</name>
</gene>
<evidence type="ECO:0000313" key="3">
    <source>
        <dbReference type="EMBL" id="MFB9441665.1"/>
    </source>
</evidence>
<reference evidence="3 4" key="1">
    <citation type="submission" date="2024-09" db="EMBL/GenBank/DDBJ databases">
        <authorList>
            <person name="Sun Q."/>
            <person name="Mori K."/>
        </authorList>
    </citation>
    <scope>NUCLEOTIDE SEQUENCE [LARGE SCALE GENOMIC DNA]</scope>
    <source>
        <strain evidence="3 4">JCM 3307</strain>
    </source>
</reference>
<name>A0ABV5LYH6_9ACTN</name>